<evidence type="ECO:0000256" key="1">
    <source>
        <dbReference type="ARBA" id="ARBA00004123"/>
    </source>
</evidence>
<comment type="subcellular location">
    <subcellularLocation>
        <location evidence="2">Cytoplasm</location>
    </subcellularLocation>
    <subcellularLocation>
        <location evidence="1">Nucleus</location>
    </subcellularLocation>
</comment>
<reference evidence="6 7" key="1">
    <citation type="submission" date="2013-07" db="EMBL/GenBank/DDBJ databases">
        <title>The Genome Sequence of Cryptococcus heveanensis BCC8398.</title>
        <authorList>
            <consortium name="The Broad Institute Genome Sequencing Platform"/>
            <person name="Cuomo C."/>
            <person name="Litvintseva A."/>
            <person name="Chen Y."/>
            <person name="Heitman J."/>
            <person name="Sun S."/>
            <person name="Springer D."/>
            <person name="Dromer F."/>
            <person name="Young S.K."/>
            <person name="Zeng Q."/>
            <person name="Gargeya S."/>
            <person name="Fitzgerald M."/>
            <person name="Abouelleil A."/>
            <person name="Alvarado L."/>
            <person name="Berlin A.M."/>
            <person name="Chapman S.B."/>
            <person name="Dewar J."/>
            <person name="Goldberg J."/>
            <person name="Griggs A."/>
            <person name="Gujja S."/>
            <person name="Hansen M."/>
            <person name="Howarth C."/>
            <person name="Imamovic A."/>
            <person name="Larimer J."/>
            <person name="McCowan C."/>
            <person name="Murphy C."/>
            <person name="Pearson M."/>
            <person name="Priest M."/>
            <person name="Roberts A."/>
            <person name="Saif S."/>
            <person name="Shea T."/>
            <person name="Sykes S."/>
            <person name="Wortman J."/>
            <person name="Nusbaum C."/>
            <person name="Birren B."/>
        </authorList>
    </citation>
    <scope>NUCLEOTIDE SEQUENCE [LARGE SCALE GENOMIC DNA]</scope>
    <source>
        <strain evidence="6 7">BCC8398</strain>
    </source>
</reference>
<evidence type="ECO:0000256" key="2">
    <source>
        <dbReference type="ARBA" id="ARBA00004496"/>
    </source>
</evidence>
<dbReference type="GO" id="GO:0005681">
    <property type="term" value="C:spliceosomal complex"/>
    <property type="evidence" value="ECO:0007669"/>
    <property type="project" value="TreeGrafter"/>
</dbReference>
<keyword evidence="4" id="KW-0539">Nucleus</keyword>
<evidence type="ECO:0000313" key="7">
    <source>
        <dbReference type="Proteomes" id="UP000092666"/>
    </source>
</evidence>
<dbReference type="PANTHER" id="PTHR21399">
    <property type="entry name" value="CHLORIDE CONDUCTANCE REGULATORY PROTEIN ICLN"/>
    <property type="match status" value="1"/>
</dbReference>
<dbReference type="GO" id="GO:0000387">
    <property type="term" value="P:spliceosomal snRNP assembly"/>
    <property type="evidence" value="ECO:0007669"/>
    <property type="project" value="TreeGrafter"/>
</dbReference>
<dbReference type="GO" id="GO:0034715">
    <property type="term" value="C:pICln-Sm protein complex"/>
    <property type="evidence" value="ECO:0007669"/>
    <property type="project" value="TreeGrafter"/>
</dbReference>
<accession>A0A1B9GJ40</accession>
<organism evidence="6 7">
    <name type="scientific">Kwoniella heveanensis BCC8398</name>
    <dbReference type="NCBI Taxonomy" id="1296120"/>
    <lineage>
        <taxon>Eukaryota</taxon>
        <taxon>Fungi</taxon>
        <taxon>Dikarya</taxon>
        <taxon>Basidiomycota</taxon>
        <taxon>Agaricomycotina</taxon>
        <taxon>Tremellomycetes</taxon>
        <taxon>Tremellales</taxon>
        <taxon>Cryptococcaceae</taxon>
        <taxon>Kwoniella</taxon>
    </lineage>
</organism>
<evidence type="ECO:0000256" key="4">
    <source>
        <dbReference type="ARBA" id="ARBA00023242"/>
    </source>
</evidence>
<dbReference type="GO" id="GO:0045292">
    <property type="term" value="P:mRNA cis splicing, via spliceosome"/>
    <property type="evidence" value="ECO:0007669"/>
    <property type="project" value="TreeGrafter"/>
</dbReference>
<feature type="compositionally biased region" description="Acidic residues" evidence="5">
    <location>
        <begin position="145"/>
        <end position="161"/>
    </location>
</feature>
<gene>
    <name evidence="6" type="ORF">I316_07235</name>
</gene>
<feature type="region of interest" description="Disordered" evidence="5">
    <location>
        <begin position="122"/>
        <end position="161"/>
    </location>
</feature>
<name>A0A1B9GJ40_9TREE</name>
<dbReference type="InterPro" id="IPR039924">
    <property type="entry name" value="ICln/Lot5/Saf5"/>
</dbReference>
<reference evidence="7" key="2">
    <citation type="submission" date="2013-12" db="EMBL/GenBank/DDBJ databases">
        <title>Evolution of pathogenesis and genome organization in the Tremellales.</title>
        <authorList>
            <person name="Cuomo C."/>
            <person name="Litvintseva A."/>
            <person name="Heitman J."/>
            <person name="Chen Y."/>
            <person name="Sun S."/>
            <person name="Springer D."/>
            <person name="Dromer F."/>
            <person name="Young S."/>
            <person name="Zeng Q."/>
            <person name="Chapman S."/>
            <person name="Gujja S."/>
            <person name="Saif S."/>
            <person name="Birren B."/>
        </authorList>
    </citation>
    <scope>NUCLEOTIDE SEQUENCE [LARGE SCALE GENOMIC DNA]</scope>
    <source>
        <strain evidence="7">BCC8398</strain>
    </source>
</reference>
<feature type="region of interest" description="Disordered" evidence="5">
    <location>
        <begin position="1"/>
        <end position="25"/>
    </location>
</feature>
<dbReference type="EMBL" id="KI669513">
    <property type="protein sequence ID" value="OCF31104.1"/>
    <property type="molecule type" value="Genomic_DNA"/>
</dbReference>
<protein>
    <submittedName>
        <fullName evidence="6">Chloride channel, nucleotide-sensitive, 1A</fullName>
    </submittedName>
</protein>
<feature type="compositionally biased region" description="Low complexity" evidence="5">
    <location>
        <begin position="1"/>
        <end position="12"/>
    </location>
</feature>
<dbReference type="Proteomes" id="UP000092666">
    <property type="component" value="Unassembled WGS sequence"/>
</dbReference>
<feature type="compositionally biased region" description="Low complexity" evidence="5">
    <location>
        <begin position="130"/>
        <end position="141"/>
    </location>
</feature>
<dbReference type="PANTHER" id="PTHR21399:SF0">
    <property type="entry name" value="METHYLOSOME SUBUNIT PICLN"/>
    <property type="match status" value="1"/>
</dbReference>
<dbReference type="Gene3D" id="2.30.29.30">
    <property type="entry name" value="Pleckstrin-homology domain (PH domain)/Phosphotyrosine-binding domain (PTB)"/>
    <property type="match status" value="1"/>
</dbReference>
<dbReference type="InterPro" id="IPR011993">
    <property type="entry name" value="PH-like_dom_sf"/>
</dbReference>
<evidence type="ECO:0000256" key="3">
    <source>
        <dbReference type="ARBA" id="ARBA00022490"/>
    </source>
</evidence>
<feature type="compositionally biased region" description="Acidic residues" evidence="5">
    <location>
        <begin position="208"/>
        <end position="231"/>
    </location>
</feature>
<feature type="region of interest" description="Disordered" evidence="5">
    <location>
        <begin position="201"/>
        <end position="253"/>
    </location>
</feature>
<keyword evidence="7" id="KW-1185">Reference proteome</keyword>
<evidence type="ECO:0000313" key="6">
    <source>
        <dbReference type="EMBL" id="OCF31104.1"/>
    </source>
</evidence>
<dbReference type="GO" id="GO:0005829">
    <property type="term" value="C:cytosol"/>
    <property type="evidence" value="ECO:0007669"/>
    <property type="project" value="TreeGrafter"/>
</dbReference>
<dbReference type="STRING" id="1296120.A0A1B9GJ40"/>
<dbReference type="Pfam" id="PF03517">
    <property type="entry name" value="Voldacs"/>
    <property type="match status" value="1"/>
</dbReference>
<evidence type="ECO:0000256" key="5">
    <source>
        <dbReference type="SAM" id="MobiDB-lite"/>
    </source>
</evidence>
<proteinExistence type="predicted"/>
<dbReference type="OrthoDB" id="2564660at2759"/>
<sequence>MLTPTTTPPHTITPEEHSTITSSTPTSFVDIPPVLRWLDQVEVYMSPVSGGWEALTGRIGGRLYVTEAAVTFIPDGNASASGTTNAQIQGFNLPYQALTLHALTPADSSTQTPAHLYCQVDESDAPSPLTTTAGNTNGNGNSVVDNEEDGEGGGEGYGEDEFTEMREVRIFLPEAKLEPLFQALSSCSALHASLLPNGEPSSFFGFGDGDDDDDEGEYDDGQWEDADEDSTDGGRVRTHNNGQNGPSARFRPY</sequence>
<dbReference type="AlphaFoldDB" id="A0A1B9GJ40"/>
<keyword evidence="3" id="KW-0963">Cytoplasm</keyword>